<reference evidence="4 5" key="1">
    <citation type="submission" date="2024-09" db="EMBL/GenBank/DDBJ databases">
        <title>Draft genome sequences of 6 high pH adapted Marinobacter shengliensis sp. isolated from Mariana forearc serpentinite mud volcanoes.</title>
        <authorList>
            <person name="Elkassas S."/>
            <person name="Serres M."/>
            <person name="Michael N."/>
            <person name="Amina P."/>
            <person name="Teodora Z."/>
            <person name="Julie H."/>
        </authorList>
    </citation>
    <scope>NUCLEOTIDE SEQUENCE [LARGE SCALE GENOMIC DNA]</scope>
    <source>
        <strain evidence="4 5">EB4</strain>
    </source>
</reference>
<dbReference type="InterPro" id="IPR006396">
    <property type="entry name" value="Glu_mut_E"/>
</dbReference>
<evidence type="ECO:0000256" key="1">
    <source>
        <dbReference type="ARBA" id="ARBA00022628"/>
    </source>
</evidence>
<organism evidence="4 5">
    <name type="scientific">Marinobacter shengliensis</name>
    <dbReference type="NCBI Taxonomy" id="1389223"/>
    <lineage>
        <taxon>Bacteria</taxon>
        <taxon>Pseudomonadati</taxon>
        <taxon>Pseudomonadota</taxon>
        <taxon>Gammaproteobacteria</taxon>
        <taxon>Pseudomonadales</taxon>
        <taxon>Marinobacteraceae</taxon>
        <taxon>Marinobacter</taxon>
    </lineage>
</organism>
<dbReference type="PIRSF" id="PIRSF001495">
    <property type="entry name" value="Met_asp_mut_epsi"/>
    <property type="match status" value="1"/>
</dbReference>
<proteinExistence type="predicted"/>
<dbReference type="RefSeq" id="WP_023009406.1">
    <property type="nucleotide sequence ID" value="NZ_JBHFLD010000028.1"/>
</dbReference>
<protein>
    <recommendedName>
        <fullName evidence="6">Methylaspartate mutase</fullName>
    </recommendedName>
</protein>
<keyword evidence="1" id="KW-0846">Cobalamin</keyword>
<dbReference type="Pfam" id="PF06368">
    <property type="entry name" value="Met_asp_mut_E"/>
    <property type="match status" value="1"/>
</dbReference>
<gene>
    <name evidence="4" type="ORF">ACE05E_16965</name>
</gene>
<comment type="caution">
    <text evidence="4">The sequence shown here is derived from an EMBL/GenBank/DDBJ whole genome shotgun (WGS) entry which is preliminary data.</text>
</comment>
<evidence type="ECO:0008006" key="6">
    <source>
        <dbReference type="Google" id="ProtNLM"/>
    </source>
</evidence>
<sequence length="437" mass="47475">MKGQFRFDLDDAVQYIKSLDKESVHSVLTRCESEGRVAVQPRSGVGGHQEMRNLLTTIEESAAPDISTLTIDSYTRLQKFDQASNLLASAPEQLNGYPLVSQGIMRGRNLNESTRAPLDIRHGSPIANRLFEAAISSGITSFEGGGITYNLPYCKDVPLEASLESWRRIDELCGDLAQEGVIVSRESFGTLTAVLVPPSLALSLSFLEAMCGIKEGVKCVQIAYPQGGCLAQDIAALRAIRELSEHYVPADVDVFPVLHQYMGPFPSGIHESMALVAHGAIVAKAGLARKVVVKTVQESQGIPTAKSNADAINFVRAMTSSPSGIVEVLSDAVSLEQKQIVQESRELIDSAFDQNDPYQAIIDAFHHGVLDVPFSPSRAARGLVLPSRARNGAIRYFDTGNLRFSQNTKNFNRDSLAMDGLDYQALLSSINFFAEPT</sequence>
<accession>A0ABV4WAH1</accession>
<keyword evidence="3" id="KW-0170">Cobalt</keyword>
<evidence type="ECO:0000256" key="3">
    <source>
        <dbReference type="ARBA" id="ARBA00023285"/>
    </source>
</evidence>
<evidence type="ECO:0000313" key="5">
    <source>
        <dbReference type="Proteomes" id="UP001576762"/>
    </source>
</evidence>
<dbReference type="InterPro" id="IPR016176">
    <property type="entry name" value="Cbl-dep_enz_cat"/>
</dbReference>
<name>A0ABV4WAH1_9GAMM</name>
<dbReference type="Gene3D" id="3.20.20.240">
    <property type="entry name" value="Methylmalonyl-CoA mutase"/>
    <property type="match status" value="1"/>
</dbReference>
<keyword evidence="2" id="KW-0413">Isomerase</keyword>
<evidence type="ECO:0000313" key="4">
    <source>
        <dbReference type="EMBL" id="MFB2717173.1"/>
    </source>
</evidence>
<dbReference type="EMBL" id="JBHFLD010000028">
    <property type="protein sequence ID" value="MFB2717173.1"/>
    <property type="molecule type" value="Genomic_DNA"/>
</dbReference>
<dbReference type="InterPro" id="IPR014714">
    <property type="entry name" value="Glu_mut_E_C_dom_sf"/>
</dbReference>
<dbReference type="Gene3D" id="3.90.970.10">
    <property type="match status" value="1"/>
</dbReference>
<evidence type="ECO:0000256" key="2">
    <source>
        <dbReference type="ARBA" id="ARBA00023235"/>
    </source>
</evidence>
<dbReference type="SUPFAM" id="SSF51703">
    <property type="entry name" value="Cobalamin (vitamin B12)-dependent enzymes"/>
    <property type="match status" value="1"/>
</dbReference>
<dbReference type="Proteomes" id="UP001576762">
    <property type="component" value="Unassembled WGS sequence"/>
</dbReference>
<keyword evidence="5" id="KW-1185">Reference proteome</keyword>